<dbReference type="GO" id="GO:0016020">
    <property type="term" value="C:membrane"/>
    <property type="evidence" value="ECO:0007669"/>
    <property type="project" value="UniProtKB-SubCell"/>
</dbReference>
<dbReference type="PANTHER" id="PTHR21659:SF57">
    <property type="entry name" value="PLASMA MEMBRANE PROTEOLIPID 31"/>
    <property type="match status" value="1"/>
</dbReference>
<dbReference type="Proteomes" id="UP000094112">
    <property type="component" value="Unassembled WGS sequence"/>
</dbReference>
<organism evidence="9 10">
    <name type="scientific">Wickerhamomyces anomalus (strain ATCC 58044 / CBS 1984 / NCYC 433 / NRRL Y-366-8)</name>
    <name type="common">Yeast</name>
    <name type="synonym">Hansenula anomala</name>
    <dbReference type="NCBI Taxonomy" id="683960"/>
    <lineage>
        <taxon>Eukaryota</taxon>
        <taxon>Fungi</taxon>
        <taxon>Dikarya</taxon>
        <taxon>Ascomycota</taxon>
        <taxon>Saccharomycotina</taxon>
        <taxon>Saccharomycetes</taxon>
        <taxon>Phaffomycetales</taxon>
        <taxon>Wickerhamomycetaceae</taxon>
        <taxon>Wickerhamomyces</taxon>
    </lineage>
</organism>
<evidence type="ECO:0000256" key="8">
    <source>
        <dbReference type="SAM" id="SignalP"/>
    </source>
</evidence>
<feature type="transmembrane region" description="Helical" evidence="7">
    <location>
        <begin position="30"/>
        <end position="51"/>
    </location>
</feature>
<dbReference type="Pfam" id="PF01679">
    <property type="entry name" value="Pmp3"/>
    <property type="match status" value="1"/>
</dbReference>
<keyword evidence="10" id="KW-1185">Reference proteome</keyword>
<keyword evidence="8" id="KW-0732">Signal</keyword>
<sequence length="137" mass="15502">MCDCILVLLALVFPPFPVWVKCGLCSAESLISIALSILGYIPGVIYALYVIAKYPIRYVVIDEEAQVYRCHPSHHRVQQGPPRVIIRERVGTPSSEQIISNSNNQFYGSTSNDNPPDYEEVLQQQQHQQQQHPPRGK</sequence>
<evidence type="ECO:0000313" key="10">
    <source>
        <dbReference type="Proteomes" id="UP000094112"/>
    </source>
</evidence>
<dbReference type="OrthoDB" id="2802411at2759"/>
<reference evidence="9 10" key="1">
    <citation type="journal article" date="2016" name="Proc. Natl. Acad. Sci. U.S.A.">
        <title>Comparative genomics of biotechnologically important yeasts.</title>
        <authorList>
            <person name="Riley R."/>
            <person name="Haridas S."/>
            <person name="Wolfe K.H."/>
            <person name="Lopes M.R."/>
            <person name="Hittinger C.T."/>
            <person name="Goeker M."/>
            <person name="Salamov A.A."/>
            <person name="Wisecaver J.H."/>
            <person name="Long T.M."/>
            <person name="Calvey C.H."/>
            <person name="Aerts A.L."/>
            <person name="Barry K.W."/>
            <person name="Choi C."/>
            <person name="Clum A."/>
            <person name="Coughlan A.Y."/>
            <person name="Deshpande S."/>
            <person name="Douglass A.P."/>
            <person name="Hanson S.J."/>
            <person name="Klenk H.-P."/>
            <person name="LaButti K.M."/>
            <person name="Lapidus A."/>
            <person name="Lindquist E.A."/>
            <person name="Lipzen A.M."/>
            <person name="Meier-Kolthoff J.P."/>
            <person name="Ohm R.A."/>
            <person name="Otillar R.P."/>
            <person name="Pangilinan J.L."/>
            <person name="Peng Y."/>
            <person name="Rokas A."/>
            <person name="Rosa C.A."/>
            <person name="Scheuner C."/>
            <person name="Sibirny A.A."/>
            <person name="Slot J.C."/>
            <person name="Stielow J.B."/>
            <person name="Sun H."/>
            <person name="Kurtzman C.P."/>
            <person name="Blackwell M."/>
            <person name="Grigoriev I.V."/>
            <person name="Jeffries T.W."/>
        </authorList>
    </citation>
    <scope>NUCLEOTIDE SEQUENCE [LARGE SCALE GENOMIC DNA]</scope>
    <source>
        <strain evidence="10">ATCC 58044 / CBS 1984 / NCYC 433 / NRRL Y-366-8</strain>
    </source>
</reference>
<evidence type="ECO:0000256" key="7">
    <source>
        <dbReference type="SAM" id="Phobius"/>
    </source>
</evidence>
<feature type="compositionally biased region" description="Low complexity" evidence="6">
    <location>
        <begin position="123"/>
        <end position="137"/>
    </location>
</feature>
<dbReference type="AlphaFoldDB" id="A0A1E3P2Z6"/>
<feature type="chain" id="PRO_5009133664" description="Stress response RCI peptide" evidence="8">
    <location>
        <begin position="21"/>
        <end position="137"/>
    </location>
</feature>
<keyword evidence="3 7" id="KW-0812">Transmembrane</keyword>
<dbReference type="GeneID" id="30200850"/>
<proteinExistence type="inferred from homology"/>
<dbReference type="STRING" id="683960.A0A1E3P2Z6"/>
<evidence type="ECO:0000256" key="3">
    <source>
        <dbReference type="ARBA" id="ARBA00022692"/>
    </source>
</evidence>
<feature type="signal peptide" evidence="8">
    <location>
        <begin position="1"/>
        <end position="20"/>
    </location>
</feature>
<dbReference type="PANTHER" id="PTHR21659">
    <property type="entry name" value="HYDROPHOBIC PROTEIN RCI2 LOW TEMPERATURE AND SALT RESPONSIVE PROTEIN LTI6 -RELATED"/>
    <property type="match status" value="1"/>
</dbReference>
<evidence type="ECO:0000256" key="2">
    <source>
        <dbReference type="ARBA" id="ARBA00009530"/>
    </source>
</evidence>
<feature type="compositionally biased region" description="Low complexity" evidence="6">
    <location>
        <begin position="96"/>
        <end position="105"/>
    </location>
</feature>
<evidence type="ECO:0008006" key="11">
    <source>
        <dbReference type="Google" id="ProtNLM"/>
    </source>
</evidence>
<comment type="subcellular location">
    <subcellularLocation>
        <location evidence="1">Membrane</location>
    </subcellularLocation>
</comment>
<evidence type="ECO:0000256" key="1">
    <source>
        <dbReference type="ARBA" id="ARBA00004370"/>
    </source>
</evidence>
<keyword evidence="4 7" id="KW-1133">Transmembrane helix</keyword>
<evidence type="ECO:0000313" key="9">
    <source>
        <dbReference type="EMBL" id="ODQ59262.1"/>
    </source>
</evidence>
<evidence type="ECO:0000256" key="5">
    <source>
        <dbReference type="ARBA" id="ARBA00023136"/>
    </source>
</evidence>
<accession>A0A1E3P2Z6</accession>
<gene>
    <name evidence="9" type="ORF">WICANDRAFT_63756</name>
</gene>
<protein>
    <recommendedName>
        <fullName evidence="11">Stress response RCI peptide</fullName>
    </recommendedName>
</protein>
<comment type="similarity">
    <text evidence="2">Belongs to the UPF0057 (PMP3) family.</text>
</comment>
<dbReference type="EMBL" id="KV454211">
    <property type="protein sequence ID" value="ODQ59262.1"/>
    <property type="molecule type" value="Genomic_DNA"/>
</dbReference>
<dbReference type="InterPro" id="IPR000612">
    <property type="entry name" value="PMP3"/>
</dbReference>
<feature type="region of interest" description="Disordered" evidence="6">
    <location>
        <begin position="96"/>
        <end position="137"/>
    </location>
</feature>
<name>A0A1E3P2Z6_WICAA</name>
<evidence type="ECO:0000256" key="4">
    <source>
        <dbReference type="ARBA" id="ARBA00022989"/>
    </source>
</evidence>
<keyword evidence="5 7" id="KW-0472">Membrane</keyword>
<evidence type="ECO:0000256" key="6">
    <source>
        <dbReference type="SAM" id="MobiDB-lite"/>
    </source>
</evidence>
<dbReference type="RefSeq" id="XP_019038469.1">
    <property type="nucleotide sequence ID" value="XM_019183604.1"/>
</dbReference>